<dbReference type="SUPFAM" id="SSF52091">
    <property type="entry name" value="SpoIIaa-like"/>
    <property type="match status" value="1"/>
</dbReference>
<accession>A0ABW3JZY3</accession>
<protein>
    <submittedName>
        <fullName evidence="1">STAS/SEC14 domain-containing protein</fullName>
    </submittedName>
</protein>
<comment type="caution">
    <text evidence="1">The sequence shown here is derived from an EMBL/GenBank/DDBJ whole genome shotgun (WGS) entry which is preliminary data.</text>
</comment>
<gene>
    <name evidence="1" type="ORF">ACFQ21_04715</name>
</gene>
<sequence>MNPKVFEAPYASVTYYPEKRLLVLVWNGSPTKEEYQVPFVTMLEYSKTHPVDSMLSDISNQGVISPDNRKWFEKEMMPRAVAAGLKRAAIVTNGNAFKLYYINLILSAVNKFPIVTKLFNKQNEAIEWLEHGK</sequence>
<reference evidence="2" key="1">
    <citation type="journal article" date="2019" name="Int. J. Syst. Evol. Microbiol.">
        <title>The Global Catalogue of Microorganisms (GCM) 10K type strain sequencing project: providing services to taxonomists for standard genome sequencing and annotation.</title>
        <authorList>
            <consortium name="The Broad Institute Genomics Platform"/>
            <consortium name="The Broad Institute Genome Sequencing Center for Infectious Disease"/>
            <person name="Wu L."/>
            <person name="Ma J."/>
        </authorList>
    </citation>
    <scope>NUCLEOTIDE SEQUENCE [LARGE SCALE GENOMIC DNA]</scope>
    <source>
        <strain evidence="2">CCUG 58938</strain>
    </source>
</reference>
<dbReference type="InterPro" id="IPR021866">
    <property type="entry name" value="SpoIIAA-like"/>
</dbReference>
<dbReference type="InterPro" id="IPR036513">
    <property type="entry name" value="STAS_dom_sf"/>
</dbReference>
<dbReference type="EMBL" id="JBHTKA010000001">
    <property type="protein sequence ID" value="MFD0998593.1"/>
    <property type="molecule type" value="Genomic_DNA"/>
</dbReference>
<organism evidence="1 2">
    <name type="scientific">Ohtaekwangia kribbensis</name>
    <dbReference type="NCBI Taxonomy" id="688913"/>
    <lineage>
        <taxon>Bacteria</taxon>
        <taxon>Pseudomonadati</taxon>
        <taxon>Bacteroidota</taxon>
        <taxon>Cytophagia</taxon>
        <taxon>Cytophagales</taxon>
        <taxon>Fulvivirgaceae</taxon>
        <taxon>Ohtaekwangia</taxon>
    </lineage>
</organism>
<evidence type="ECO:0000313" key="2">
    <source>
        <dbReference type="Proteomes" id="UP001597112"/>
    </source>
</evidence>
<dbReference type="Proteomes" id="UP001597112">
    <property type="component" value="Unassembled WGS sequence"/>
</dbReference>
<name>A0ABW3JZY3_9BACT</name>
<evidence type="ECO:0000313" key="1">
    <source>
        <dbReference type="EMBL" id="MFD0998593.1"/>
    </source>
</evidence>
<dbReference type="RefSeq" id="WP_377575537.1">
    <property type="nucleotide sequence ID" value="NZ_JBHTKA010000001.1"/>
</dbReference>
<keyword evidence="2" id="KW-1185">Reference proteome</keyword>
<dbReference type="Pfam" id="PF11964">
    <property type="entry name" value="SpoIIAA-like"/>
    <property type="match status" value="1"/>
</dbReference>
<proteinExistence type="predicted"/>